<evidence type="ECO:0000313" key="1">
    <source>
        <dbReference type="EMBL" id="KAK5981714.1"/>
    </source>
</evidence>
<proteinExistence type="predicted"/>
<reference evidence="1 2" key="1">
    <citation type="submission" date="2019-10" db="EMBL/GenBank/DDBJ databases">
        <title>Assembly and Annotation for the nematode Trichostrongylus colubriformis.</title>
        <authorList>
            <person name="Martin J."/>
        </authorList>
    </citation>
    <scope>NUCLEOTIDE SEQUENCE [LARGE SCALE GENOMIC DNA]</scope>
    <source>
        <strain evidence="1">G859</strain>
        <tissue evidence="1">Whole worm</tissue>
    </source>
</reference>
<comment type="caution">
    <text evidence="1">The sequence shown here is derived from an EMBL/GenBank/DDBJ whole genome shotgun (WGS) entry which is preliminary data.</text>
</comment>
<protein>
    <submittedName>
        <fullName evidence="1">Uncharacterized protein</fullName>
    </submittedName>
</protein>
<organism evidence="1 2">
    <name type="scientific">Trichostrongylus colubriformis</name>
    <name type="common">Black scour worm</name>
    <dbReference type="NCBI Taxonomy" id="6319"/>
    <lineage>
        <taxon>Eukaryota</taxon>
        <taxon>Metazoa</taxon>
        <taxon>Ecdysozoa</taxon>
        <taxon>Nematoda</taxon>
        <taxon>Chromadorea</taxon>
        <taxon>Rhabditida</taxon>
        <taxon>Rhabditina</taxon>
        <taxon>Rhabditomorpha</taxon>
        <taxon>Strongyloidea</taxon>
        <taxon>Trichostrongylidae</taxon>
        <taxon>Trichostrongylus</taxon>
    </lineage>
</organism>
<dbReference type="EMBL" id="WIXE01005969">
    <property type="protein sequence ID" value="KAK5981714.1"/>
    <property type="molecule type" value="Genomic_DNA"/>
</dbReference>
<accession>A0AAN8FR19</accession>
<dbReference type="Proteomes" id="UP001331761">
    <property type="component" value="Unassembled WGS sequence"/>
</dbReference>
<name>A0AAN8FR19_TRICO</name>
<dbReference type="AlphaFoldDB" id="A0AAN8FR19"/>
<sequence length="91" mass="10555">MLEHTGYPYKANQRAVHLRNHLSYNRDFRYNYGLPESSTSIKHITYSNKSISILREHDVLSVIDNAFHPTASDIFDVRPSDDVFKDILQSS</sequence>
<gene>
    <name evidence="1" type="ORF">GCK32_021795</name>
</gene>
<keyword evidence="2" id="KW-1185">Reference proteome</keyword>
<evidence type="ECO:0000313" key="2">
    <source>
        <dbReference type="Proteomes" id="UP001331761"/>
    </source>
</evidence>